<proteinExistence type="predicted"/>
<dbReference type="EMBL" id="JANPWB010000014">
    <property type="protein sequence ID" value="KAJ1095416.1"/>
    <property type="molecule type" value="Genomic_DNA"/>
</dbReference>
<organism evidence="2 3">
    <name type="scientific">Pleurodeles waltl</name>
    <name type="common">Iberian ribbed newt</name>
    <dbReference type="NCBI Taxonomy" id="8319"/>
    <lineage>
        <taxon>Eukaryota</taxon>
        <taxon>Metazoa</taxon>
        <taxon>Chordata</taxon>
        <taxon>Craniata</taxon>
        <taxon>Vertebrata</taxon>
        <taxon>Euteleostomi</taxon>
        <taxon>Amphibia</taxon>
        <taxon>Batrachia</taxon>
        <taxon>Caudata</taxon>
        <taxon>Salamandroidea</taxon>
        <taxon>Salamandridae</taxon>
        <taxon>Pleurodelinae</taxon>
        <taxon>Pleurodeles</taxon>
    </lineage>
</organism>
<evidence type="ECO:0000313" key="2">
    <source>
        <dbReference type="EMBL" id="KAJ1095416.1"/>
    </source>
</evidence>
<keyword evidence="3" id="KW-1185">Reference proteome</keyword>
<dbReference type="AlphaFoldDB" id="A0AAV7LV40"/>
<evidence type="ECO:0000313" key="3">
    <source>
        <dbReference type="Proteomes" id="UP001066276"/>
    </source>
</evidence>
<protein>
    <submittedName>
        <fullName evidence="2">Uncharacterized protein</fullName>
    </submittedName>
</protein>
<comment type="caution">
    <text evidence="2">The sequence shown here is derived from an EMBL/GenBank/DDBJ whole genome shotgun (WGS) entry which is preliminary data.</text>
</comment>
<feature type="region of interest" description="Disordered" evidence="1">
    <location>
        <begin position="19"/>
        <end position="60"/>
    </location>
</feature>
<name>A0AAV7LV40_PLEWA</name>
<evidence type="ECO:0000256" key="1">
    <source>
        <dbReference type="SAM" id="MobiDB-lite"/>
    </source>
</evidence>
<reference evidence="2" key="1">
    <citation type="journal article" date="2022" name="bioRxiv">
        <title>Sequencing and chromosome-scale assembly of the giantPleurodeles waltlgenome.</title>
        <authorList>
            <person name="Brown T."/>
            <person name="Elewa A."/>
            <person name="Iarovenko S."/>
            <person name="Subramanian E."/>
            <person name="Araus A.J."/>
            <person name="Petzold A."/>
            <person name="Susuki M."/>
            <person name="Suzuki K.-i.T."/>
            <person name="Hayashi T."/>
            <person name="Toyoda A."/>
            <person name="Oliveira C."/>
            <person name="Osipova E."/>
            <person name="Leigh N.D."/>
            <person name="Simon A."/>
            <person name="Yun M.H."/>
        </authorList>
    </citation>
    <scope>NUCLEOTIDE SEQUENCE</scope>
    <source>
        <strain evidence="2">20211129_DDA</strain>
        <tissue evidence="2">Liver</tissue>
    </source>
</reference>
<sequence length="127" mass="13899">MPNIEGALRPKLAETPCPLWGLVRGNREQKGRGMPGSQDLRPRPKPNTQLTPRSAAEPCSSKLDHSMAAVCVLKLVGELVVRAENLNNSRPGNEEKEVSKSKNAPCYRCVPRLHLGSAANYLAMSKR</sequence>
<gene>
    <name evidence="2" type="ORF">NDU88_000579</name>
</gene>
<accession>A0AAV7LV40</accession>
<dbReference type="Proteomes" id="UP001066276">
    <property type="component" value="Chromosome 10"/>
</dbReference>